<evidence type="ECO:0000259" key="1">
    <source>
        <dbReference type="Pfam" id="PF06568"/>
    </source>
</evidence>
<dbReference type="Proteomes" id="UP000594034">
    <property type="component" value="Chromosome"/>
</dbReference>
<dbReference type="OrthoDB" id="5588773at2"/>
<gene>
    <name evidence="2" type="ORF">FE240_05515</name>
</gene>
<dbReference type="Pfam" id="PF06568">
    <property type="entry name" value="YjiS-like"/>
    <property type="match status" value="1"/>
</dbReference>
<dbReference type="AlphaFoldDB" id="A0A5J6WY11"/>
<dbReference type="EMBL" id="CP040449">
    <property type="protein sequence ID" value="QFI54195.1"/>
    <property type="molecule type" value="Genomic_DNA"/>
</dbReference>
<evidence type="ECO:0000313" key="2">
    <source>
        <dbReference type="EMBL" id="QFI54195.1"/>
    </source>
</evidence>
<organism evidence="2 3">
    <name type="scientific">Aeromonas simiae</name>
    <dbReference type="NCBI Taxonomy" id="218936"/>
    <lineage>
        <taxon>Bacteria</taxon>
        <taxon>Pseudomonadati</taxon>
        <taxon>Pseudomonadota</taxon>
        <taxon>Gammaproteobacteria</taxon>
        <taxon>Aeromonadales</taxon>
        <taxon>Aeromonadaceae</taxon>
        <taxon>Aeromonas</taxon>
    </lineage>
</organism>
<protein>
    <submittedName>
        <fullName evidence="2">DUF1127 domain-containing protein</fullName>
    </submittedName>
</protein>
<dbReference type="KEGG" id="asim:FE240_05515"/>
<evidence type="ECO:0000313" key="3">
    <source>
        <dbReference type="Proteomes" id="UP000594034"/>
    </source>
</evidence>
<name>A0A5J6WY11_9GAMM</name>
<proteinExistence type="predicted"/>
<dbReference type="RefSeq" id="WP_042047516.1">
    <property type="nucleotide sequence ID" value="NZ_CDBY01000058.1"/>
</dbReference>
<reference evidence="2 3" key="1">
    <citation type="submission" date="2019-05" db="EMBL/GenBank/DDBJ databases">
        <title>OXA-830, a novel chromosomally encoded expanded-spectrum class D beta-lactamase in Aeromonas simiae.</title>
        <authorList>
            <person name="Zhou W."/>
            <person name="Chen Q."/>
        </authorList>
    </citation>
    <scope>NUCLEOTIDE SEQUENCE [LARGE SCALE GENOMIC DNA]</scope>
    <source>
        <strain evidence="2 3">A6</strain>
    </source>
</reference>
<accession>A0A5J6WY11</accession>
<sequence>MANITYADVGYEHKGEVSMLARLKHTLLTWMERSRSRRQLAEMPAYLLRDIGLTEADRYQETVKPFWRG</sequence>
<dbReference type="InterPro" id="IPR009506">
    <property type="entry name" value="YjiS-like"/>
</dbReference>
<keyword evidence="3" id="KW-1185">Reference proteome</keyword>
<feature type="domain" description="YjiS-like" evidence="1">
    <location>
        <begin position="27"/>
        <end position="59"/>
    </location>
</feature>